<keyword evidence="7" id="KW-1185">Reference proteome</keyword>
<comment type="caution">
    <text evidence="6">The sequence shown here is derived from an EMBL/GenBank/DDBJ whole genome shotgun (WGS) entry which is preliminary data.</text>
</comment>
<evidence type="ECO:0000256" key="1">
    <source>
        <dbReference type="ARBA" id="ARBA00023015"/>
    </source>
</evidence>
<sequence length="179" mass="18683">MPPAPAARAKVLHAFAEILVTSGERSATLEAVAESAGVSKGGLLYHFPTRDALVDGLVQHLHELIAADVATMKAAPEGPVAYLLRSSLDVGGELDLAFRAVSQLAQGSAPHARSALDTAHDTWTEAIAVEVEDAPTAHAIMLISDGLYHRSSIGAQSPDLDELLHIVERLAASPRTTAG</sequence>
<dbReference type="PANTHER" id="PTHR30055">
    <property type="entry name" value="HTH-TYPE TRANSCRIPTIONAL REGULATOR RUTR"/>
    <property type="match status" value="1"/>
</dbReference>
<dbReference type="PRINTS" id="PR00455">
    <property type="entry name" value="HTHTETR"/>
</dbReference>
<evidence type="ECO:0000259" key="5">
    <source>
        <dbReference type="PROSITE" id="PS50977"/>
    </source>
</evidence>
<feature type="domain" description="HTH tetR-type" evidence="5">
    <location>
        <begin position="5"/>
        <end position="65"/>
    </location>
</feature>
<dbReference type="InterPro" id="IPR041479">
    <property type="entry name" value="TetR_CgmR_C"/>
</dbReference>
<dbReference type="Gene3D" id="1.10.357.10">
    <property type="entry name" value="Tetracycline Repressor, domain 2"/>
    <property type="match status" value="1"/>
</dbReference>
<dbReference type="RefSeq" id="WP_171785165.1">
    <property type="nucleotide sequence ID" value="NZ_BAAAML010000004.1"/>
</dbReference>
<evidence type="ECO:0000256" key="2">
    <source>
        <dbReference type="ARBA" id="ARBA00023125"/>
    </source>
</evidence>
<dbReference type="PROSITE" id="PS50977">
    <property type="entry name" value="HTH_TETR_2"/>
    <property type="match status" value="1"/>
</dbReference>
<proteinExistence type="predicted"/>
<protein>
    <submittedName>
        <fullName evidence="6">AcrR family transcriptional regulator</fullName>
    </submittedName>
</protein>
<dbReference type="Pfam" id="PF00440">
    <property type="entry name" value="TetR_N"/>
    <property type="match status" value="1"/>
</dbReference>
<dbReference type="EMBL" id="JABEZU010000005">
    <property type="protein sequence ID" value="NOV98978.1"/>
    <property type="molecule type" value="Genomic_DNA"/>
</dbReference>
<accession>A0ABX2A854</accession>
<evidence type="ECO:0000313" key="6">
    <source>
        <dbReference type="EMBL" id="NOV98978.1"/>
    </source>
</evidence>
<keyword evidence="1" id="KW-0805">Transcription regulation</keyword>
<name>A0ABX2A854_9MICO</name>
<feature type="DNA-binding region" description="H-T-H motif" evidence="4">
    <location>
        <begin position="28"/>
        <end position="47"/>
    </location>
</feature>
<dbReference type="Proteomes" id="UP000757540">
    <property type="component" value="Unassembled WGS sequence"/>
</dbReference>
<evidence type="ECO:0000256" key="3">
    <source>
        <dbReference type="ARBA" id="ARBA00023163"/>
    </source>
</evidence>
<dbReference type="InterPro" id="IPR001647">
    <property type="entry name" value="HTH_TetR"/>
</dbReference>
<dbReference type="PANTHER" id="PTHR30055:SF234">
    <property type="entry name" value="HTH-TYPE TRANSCRIPTIONAL REGULATOR BETI"/>
    <property type="match status" value="1"/>
</dbReference>
<dbReference type="SUPFAM" id="SSF46689">
    <property type="entry name" value="Homeodomain-like"/>
    <property type="match status" value="1"/>
</dbReference>
<dbReference type="InterPro" id="IPR009057">
    <property type="entry name" value="Homeodomain-like_sf"/>
</dbReference>
<gene>
    <name evidence="6" type="ORF">HDG69_003580</name>
</gene>
<reference evidence="6 7" key="1">
    <citation type="submission" date="2020-05" db="EMBL/GenBank/DDBJ databases">
        <title>Genomic Encyclopedia of Type Strains, Phase III (KMG-III): the genomes of soil and plant-associated and newly described type strains.</title>
        <authorList>
            <person name="Whitman W."/>
        </authorList>
    </citation>
    <scope>NUCLEOTIDE SEQUENCE [LARGE SCALE GENOMIC DNA]</scope>
    <source>
        <strain evidence="6 7">KCTC 19046</strain>
    </source>
</reference>
<dbReference type="InterPro" id="IPR050109">
    <property type="entry name" value="HTH-type_TetR-like_transc_reg"/>
</dbReference>
<dbReference type="Pfam" id="PF17937">
    <property type="entry name" value="TetR_C_28"/>
    <property type="match status" value="1"/>
</dbReference>
<evidence type="ECO:0000256" key="4">
    <source>
        <dbReference type="PROSITE-ProRule" id="PRU00335"/>
    </source>
</evidence>
<organism evidence="6 7">
    <name type="scientific">Isoptericola halotolerans</name>
    <dbReference type="NCBI Taxonomy" id="300560"/>
    <lineage>
        <taxon>Bacteria</taxon>
        <taxon>Bacillati</taxon>
        <taxon>Actinomycetota</taxon>
        <taxon>Actinomycetes</taxon>
        <taxon>Micrococcales</taxon>
        <taxon>Promicromonosporaceae</taxon>
        <taxon>Isoptericola</taxon>
    </lineage>
</organism>
<keyword evidence="2 4" id="KW-0238">DNA-binding</keyword>
<keyword evidence="3" id="KW-0804">Transcription</keyword>
<evidence type="ECO:0000313" key="7">
    <source>
        <dbReference type="Proteomes" id="UP000757540"/>
    </source>
</evidence>